<dbReference type="InterPro" id="IPR012337">
    <property type="entry name" value="RNaseH-like_sf"/>
</dbReference>
<dbReference type="InterPro" id="IPR013520">
    <property type="entry name" value="Ribonucl_H"/>
</dbReference>
<protein>
    <recommendedName>
        <fullName evidence="1">DNA-directed DNA polymerase</fullName>
        <ecNumber evidence="1">2.7.7.7</ecNumber>
    </recommendedName>
</protein>
<evidence type="ECO:0000259" key="5">
    <source>
        <dbReference type="SMART" id="SM00479"/>
    </source>
</evidence>
<dbReference type="SUPFAM" id="SSF53098">
    <property type="entry name" value="Ribonuclease H-like"/>
    <property type="match status" value="1"/>
</dbReference>
<proteinExistence type="predicted"/>
<comment type="catalytic activity">
    <reaction evidence="4">
        <text>DNA(n) + a 2'-deoxyribonucleoside 5'-triphosphate = DNA(n+1) + diphosphate</text>
        <dbReference type="Rhea" id="RHEA:22508"/>
        <dbReference type="Rhea" id="RHEA-COMP:17339"/>
        <dbReference type="Rhea" id="RHEA-COMP:17340"/>
        <dbReference type="ChEBI" id="CHEBI:33019"/>
        <dbReference type="ChEBI" id="CHEBI:61560"/>
        <dbReference type="ChEBI" id="CHEBI:173112"/>
        <dbReference type="EC" id="2.7.7.7"/>
    </reaction>
</comment>
<dbReference type="OrthoDB" id="9804290at2"/>
<comment type="function">
    <text evidence="2">DNA polymerase III is a complex, multichain enzyme responsible for most of the replicative synthesis in bacteria. The epsilon subunit contain the editing function and is a proofreading 3'-5' exonuclease.</text>
</comment>
<dbReference type="InterPro" id="IPR006054">
    <property type="entry name" value="DnaQ"/>
</dbReference>
<organism evidence="6 7">
    <name type="scientific">Telmatospirillum siberiense</name>
    <dbReference type="NCBI Taxonomy" id="382514"/>
    <lineage>
        <taxon>Bacteria</taxon>
        <taxon>Pseudomonadati</taxon>
        <taxon>Pseudomonadota</taxon>
        <taxon>Alphaproteobacteria</taxon>
        <taxon>Rhodospirillales</taxon>
        <taxon>Rhodospirillaceae</taxon>
        <taxon>Telmatospirillum</taxon>
    </lineage>
</organism>
<dbReference type="GO" id="GO:0003677">
    <property type="term" value="F:DNA binding"/>
    <property type="evidence" value="ECO:0007669"/>
    <property type="project" value="InterPro"/>
</dbReference>
<accession>A0A2N3PPC2</accession>
<reference evidence="7" key="1">
    <citation type="submission" date="2017-12" db="EMBL/GenBank/DDBJ databases">
        <title>Draft genome sequence of Telmatospirillum siberiense 26-4b1T, an acidotolerant peatland alphaproteobacterium potentially involved in sulfur cycling.</title>
        <authorList>
            <person name="Hausmann B."/>
            <person name="Pjevac P."/>
            <person name="Schreck K."/>
            <person name="Herbold C.W."/>
            <person name="Daims H."/>
            <person name="Wagner M."/>
            <person name="Pester M."/>
            <person name="Loy A."/>
        </authorList>
    </citation>
    <scope>NUCLEOTIDE SEQUENCE [LARGE SCALE GENOMIC DNA]</scope>
    <source>
        <strain evidence="7">26-4b1</strain>
    </source>
</reference>
<evidence type="ECO:0000256" key="1">
    <source>
        <dbReference type="ARBA" id="ARBA00012417"/>
    </source>
</evidence>
<dbReference type="AlphaFoldDB" id="A0A2N3PPC2"/>
<dbReference type="Gene3D" id="3.30.420.10">
    <property type="entry name" value="Ribonuclease H-like superfamily/Ribonuclease H"/>
    <property type="match status" value="1"/>
</dbReference>
<evidence type="ECO:0000313" key="6">
    <source>
        <dbReference type="EMBL" id="PKU22224.1"/>
    </source>
</evidence>
<evidence type="ECO:0000256" key="3">
    <source>
        <dbReference type="ARBA" id="ARBA00026073"/>
    </source>
</evidence>
<dbReference type="NCBIfam" id="TIGR00573">
    <property type="entry name" value="dnaq"/>
    <property type="match status" value="1"/>
</dbReference>
<gene>
    <name evidence="6" type="ORF">CWS72_22750</name>
</gene>
<dbReference type="PANTHER" id="PTHR30231">
    <property type="entry name" value="DNA POLYMERASE III SUBUNIT EPSILON"/>
    <property type="match status" value="1"/>
</dbReference>
<comment type="caution">
    <text evidence="6">The sequence shown here is derived from an EMBL/GenBank/DDBJ whole genome shotgun (WGS) entry which is preliminary data.</text>
</comment>
<dbReference type="EMBL" id="PIUM01000036">
    <property type="protein sequence ID" value="PKU22224.1"/>
    <property type="molecule type" value="Genomic_DNA"/>
</dbReference>
<dbReference type="SMART" id="SM00479">
    <property type="entry name" value="EXOIII"/>
    <property type="match status" value="1"/>
</dbReference>
<dbReference type="Pfam" id="PF00929">
    <property type="entry name" value="RNase_T"/>
    <property type="match status" value="1"/>
</dbReference>
<name>A0A2N3PPC2_9PROT</name>
<evidence type="ECO:0000313" key="7">
    <source>
        <dbReference type="Proteomes" id="UP000233293"/>
    </source>
</evidence>
<dbReference type="InterPro" id="IPR036397">
    <property type="entry name" value="RNaseH_sf"/>
</dbReference>
<dbReference type="FunFam" id="3.30.420.10:FF:000045">
    <property type="entry name" value="3'-5' exonuclease DinG"/>
    <property type="match status" value="1"/>
</dbReference>
<dbReference type="GO" id="GO:0003887">
    <property type="term" value="F:DNA-directed DNA polymerase activity"/>
    <property type="evidence" value="ECO:0007669"/>
    <property type="project" value="UniProtKB-EC"/>
</dbReference>
<dbReference type="GO" id="GO:0005829">
    <property type="term" value="C:cytosol"/>
    <property type="evidence" value="ECO:0007669"/>
    <property type="project" value="TreeGrafter"/>
</dbReference>
<evidence type="ECO:0000256" key="2">
    <source>
        <dbReference type="ARBA" id="ARBA00025483"/>
    </source>
</evidence>
<sequence>MGLGRPLFGLVAREPVLHILDVLTHRPESGPDSAPFVTGTIDGRSLLQGRMSLIRTQSQSQITGYVVTFNDVTESISALARRDAMLRQVIESLNGPVGRLGDPSGDPAAAAREIGAALDRVKDDYRRLLTGWWPMSDIHSADLFDYVIRRLDNSGLKVNMTGLPVWLHGDSHTLVLALEALLKGVAAGTGAAEFDLGVEADGRHGWICLTWVGGRVGDDSLIAWQKVEISRALGGMTVRDVMRHHTREDLVEEQVDGRVTLRIALSLGREGQDRAEDALKLPPRPEFFDFNLLSQAPAGDLGQAGLRSLTYVVFDTETTGLKPTQGDQVVSLAAVRVVNGRILTGETFNRVVNPGRPIPAESVKFHGITDEMVEGKPPLTVVLPQFKAYAADAVLIAHNAAFDLKFIRMREAECGVVFDNRVLDTMLLSAYVDGTPENQSLDAIAERYGITVTDRHTALGDSLVTAAILLRLIDGLEAKGITTLDQAMTTLDMTMELHNRGLAFN</sequence>
<dbReference type="GO" id="GO:0008408">
    <property type="term" value="F:3'-5' exonuclease activity"/>
    <property type="evidence" value="ECO:0007669"/>
    <property type="project" value="TreeGrafter"/>
</dbReference>
<comment type="subunit">
    <text evidence="3">DNA polymerase III contains a core (composed of alpha, epsilon and theta chains) that associates with a tau subunit. This core dimerizes to form the POLIII' complex. PolIII' associates with the gamma complex (composed of gamma, delta, delta', psi and chi chains) and with the beta chain to form the complete DNA polymerase III complex.</text>
</comment>
<dbReference type="GO" id="GO:0045004">
    <property type="term" value="P:DNA replication proofreading"/>
    <property type="evidence" value="ECO:0007669"/>
    <property type="project" value="TreeGrafter"/>
</dbReference>
<keyword evidence="7" id="KW-1185">Reference proteome</keyword>
<evidence type="ECO:0000256" key="4">
    <source>
        <dbReference type="ARBA" id="ARBA00049244"/>
    </source>
</evidence>
<dbReference type="CDD" id="cd06127">
    <property type="entry name" value="DEDDh"/>
    <property type="match status" value="1"/>
</dbReference>
<dbReference type="EC" id="2.7.7.7" evidence="1"/>
<dbReference type="Proteomes" id="UP000233293">
    <property type="component" value="Unassembled WGS sequence"/>
</dbReference>
<feature type="domain" description="Exonuclease" evidence="5">
    <location>
        <begin position="310"/>
        <end position="478"/>
    </location>
</feature>
<dbReference type="PANTHER" id="PTHR30231:SF41">
    <property type="entry name" value="DNA POLYMERASE III SUBUNIT EPSILON"/>
    <property type="match status" value="1"/>
</dbReference>